<evidence type="ECO:0000313" key="2">
    <source>
        <dbReference type="Proteomes" id="UP001151760"/>
    </source>
</evidence>
<protein>
    <submittedName>
        <fullName evidence="1">Uncharacterized protein</fullName>
    </submittedName>
</protein>
<name>A0ABQ4XWB8_9ASTR</name>
<reference evidence="1" key="1">
    <citation type="journal article" date="2022" name="Int. J. Mol. Sci.">
        <title>Draft Genome of Tanacetum Coccineum: Genomic Comparison of Closely Related Tanacetum-Family Plants.</title>
        <authorList>
            <person name="Yamashiro T."/>
            <person name="Shiraishi A."/>
            <person name="Nakayama K."/>
            <person name="Satake H."/>
        </authorList>
    </citation>
    <scope>NUCLEOTIDE SEQUENCE</scope>
</reference>
<gene>
    <name evidence="1" type="ORF">Tco_0702565</name>
</gene>
<dbReference type="EMBL" id="BQNB010009882">
    <property type="protein sequence ID" value="GJS69724.1"/>
    <property type="molecule type" value="Genomic_DNA"/>
</dbReference>
<comment type="caution">
    <text evidence="1">The sequence shown here is derived from an EMBL/GenBank/DDBJ whole genome shotgun (WGS) entry which is preliminary data.</text>
</comment>
<evidence type="ECO:0000313" key="1">
    <source>
        <dbReference type="EMBL" id="GJS69724.1"/>
    </source>
</evidence>
<proteinExistence type="predicted"/>
<reference evidence="1" key="2">
    <citation type="submission" date="2022-01" db="EMBL/GenBank/DDBJ databases">
        <authorList>
            <person name="Yamashiro T."/>
            <person name="Shiraishi A."/>
            <person name="Satake H."/>
            <person name="Nakayama K."/>
        </authorList>
    </citation>
    <scope>NUCLEOTIDE SEQUENCE</scope>
</reference>
<sequence length="228" mass="26641">MIQPEPEDLPKDNPKLEIAVLSKVLDRVVLVEYSLKDDEYKDDQCKWRTSSGKEDMFSVNKVWEDMRNNNDKDEWWKVIANLPKGEIVYSNFKVIVNGIKLHLMSLQVKDSTPTRRIAEEWGVKCKIYKSQSHKSCIGRYRDGWASVMWMMPIMDANFIFYSGWAAKELIRLPSFRKCSPFAKVTISEHGMMPSMYDIHLINYEEAAAMIFWCLHTRNVVLAIGFMRS</sequence>
<accession>A0ABQ4XWB8</accession>
<keyword evidence="2" id="KW-1185">Reference proteome</keyword>
<dbReference type="Proteomes" id="UP001151760">
    <property type="component" value="Unassembled WGS sequence"/>
</dbReference>
<organism evidence="1 2">
    <name type="scientific">Tanacetum coccineum</name>
    <dbReference type="NCBI Taxonomy" id="301880"/>
    <lineage>
        <taxon>Eukaryota</taxon>
        <taxon>Viridiplantae</taxon>
        <taxon>Streptophyta</taxon>
        <taxon>Embryophyta</taxon>
        <taxon>Tracheophyta</taxon>
        <taxon>Spermatophyta</taxon>
        <taxon>Magnoliopsida</taxon>
        <taxon>eudicotyledons</taxon>
        <taxon>Gunneridae</taxon>
        <taxon>Pentapetalae</taxon>
        <taxon>asterids</taxon>
        <taxon>campanulids</taxon>
        <taxon>Asterales</taxon>
        <taxon>Asteraceae</taxon>
        <taxon>Asteroideae</taxon>
        <taxon>Anthemideae</taxon>
        <taxon>Anthemidinae</taxon>
        <taxon>Tanacetum</taxon>
    </lineage>
</organism>